<dbReference type="PANTHER" id="PTHR36478:SF18">
    <property type="entry name" value="LISH DOMAIN-CONTAINING PROTEIN"/>
    <property type="match status" value="1"/>
</dbReference>
<feature type="compositionally biased region" description="Basic and acidic residues" evidence="1">
    <location>
        <begin position="298"/>
        <end position="312"/>
    </location>
</feature>
<proteinExistence type="predicted"/>
<keyword evidence="3" id="KW-1185">Reference proteome</keyword>
<accession>A0ABC9D3W9</accession>
<sequence>MLMRNSSDQYASFTKRLCARRILCFLKRHYLEGAAHQLERETTVFFDLFHLRFLATSARWDELTSYVAWFFPSDDPNPQSTQATNFLHRIHIYRVLSKIAAGGTHAEGVGKMYPLLDDAAAKANPDIASLRAFYHDVLRRGPRDYQSWVQFWQLAAKRLEDLALQCPELEGKLRLPQHYTPKRWQINLSGVRPSLRPYKKEAKQKACDVASFFDEKREEINRSLTGISSKGTTDSMISEVQTEATIQASVAAGALEGDREQLGSKKVDNTSALMKKRKEHETSDIIDAGEAATRSVKARKDDASSLSREELG</sequence>
<feature type="region of interest" description="Disordered" evidence="1">
    <location>
        <begin position="267"/>
        <end position="312"/>
    </location>
</feature>
<dbReference type="Proteomes" id="UP001497457">
    <property type="component" value="Chromosome 31b"/>
</dbReference>
<organism evidence="2 3">
    <name type="scientific">Urochloa decumbens</name>
    <dbReference type="NCBI Taxonomy" id="240449"/>
    <lineage>
        <taxon>Eukaryota</taxon>
        <taxon>Viridiplantae</taxon>
        <taxon>Streptophyta</taxon>
        <taxon>Embryophyta</taxon>
        <taxon>Tracheophyta</taxon>
        <taxon>Spermatophyta</taxon>
        <taxon>Magnoliopsida</taxon>
        <taxon>Liliopsida</taxon>
        <taxon>Poales</taxon>
        <taxon>Poaceae</taxon>
        <taxon>PACMAD clade</taxon>
        <taxon>Panicoideae</taxon>
        <taxon>Panicodae</taxon>
        <taxon>Paniceae</taxon>
        <taxon>Melinidinae</taxon>
        <taxon>Urochloa</taxon>
    </lineage>
</organism>
<dbReference type="AlphaFoldDB" id="A0ABC9D3W9"/>
<evidence type="ECO:0000256" key="1">
    <source>
        <dbReference type="SAM" id="MobiDB-lite"/>
    </source>
</evidence>
<protein>
    <submittedName>
        <fullName evidence="2">Uncharacterized protein</fullName>
    </submittedName>
</protein>
<reference evidence="2" key="1">
    <citation type="submission" date="2024-10" db="EMBL/GenBank/DDBJ databases">
        <authorList>
            <person name="Ryan C."/>
        </authorList>
    </citation>
    <scope>NUCLEOTIDE SEQUENCE [LARGE SCALE GENOMIC DNA]</scope>
</reference>
<dbReference type="EMBL" id="OZ075141">
    <property type="protein sequence ID" value="CAL5031019.1"/>
    <property type="molecule type" value="Genomic_DNA"/>
</dbReference>
<gene>
    <name evidence="2" type="ORF">URODEC1_LOCUS81386</name>
</gene>
<name>A0ABC9D3W9_9POAL</name>
<evidence type="ECO:0000313" key="3">
    <source>
        <dbReference type="Proteomes" id="UP001497457"/>
    </source>
</evidence>
<dbReference type="PANTHER" id="PTHR36478">
    <property type="entry name" value="OS04G0614237 PROTEIN-RELATED"/>
    <property type="match status" value="1"/>
</dbReference>
<evidence type="ECO:0000313" key="2">
    <source>
        <dbReference type="EMBL" id="CAL5031019.1"/>
    </source>
</evidence>